<evidence type="ECO:0000256" key="4">
    <source>
        <dbReference type="ARBA" id="ARBA00022777"/>
    </source>
</evidence>
<dbReference type="Gene3D" id="3.40.50.10840">
    <property type="entry name" value="Putative sugar-binding, N-terminal domain"/>
    <property type="match status" value="1"/>
</dbReference>
<name>A0A7K3M4I7_9ACTN</name>
<dbReference type="SUPFAM" id="SSF142764">
    <property type="entry name" value="YgbK-like"/>
    <property type="match status" value="1"/>
</dbReference>
<dbReference type="InterPro" id="IPR037051">
    <property type="entry name" value="4-carb_acid_sugar_kinase_N_sf"/>
</dbReference>
<evidence type="ECO:0000256" key="5">
    <source>
        <dbReference type="ARBA" id="ARBA00022840"/>
    </source>
</evidence>
<gene>
    <name evidence="9" type="ORF">F7O44_12170</name>
</gene>
<dbReference type="Pfam" id="PF17042">
    <property type="entry name" value="NBD_C"/>
    <property type="match status" value="1"/>
</dbReference>
<comment type="similarity">
    <text evidence="1">Belongs to the four-carbon acid sugar kinase family.</text>
</comment>
<keyword evidence="6" id="KW-0119">Carbohydrate metabolism</keyword>
<dbReference type="InterPro" id="IPR031475">
    <property type="entry name" value="NBD_C"/>
</dbReference>
<protein>
    <submittedName>
        <fullName evidence="9">Four-carbon acid sugar kinase family protein</fullName>
    </submittedName>
</protein>
<dbReference type="GO" id="GO:0005524">
    <property type="term" value="F:ATP binding"/>
    <property type="evidence" value="ECO:0007669"/>
    <property type="project" value="UniProtKB-KW"/>
</dbReference>
<evidence type="ECO:0000256" key="1">
    <source>
        <dbReference type="ARBA" id="ARBA00005715"/>
    </source>
</evidence>
<evidence type="ECO:0000256" key="3">
    <source>
        <dbReference type="ARBA" id="ARBA00022741"/>
    </source>
</evidence>
<organism evidence="9 10">
    <name type="scientific">Phytoactinopolyspora mesophila</name>
    <dbReference type="NCBI Taxonomy" id="2650750"/>
    <lineage>
        <taxon>Bacteria</taxon>
        <taxon>Bacillati</taxon>
        <taxon>Actinomycetota</taxon>
        <taxon>Actinomycetes</taxon>
        <taxon>Jiangellales</taxon>
        <taxon>Jiangellaceae</taxon>
        <taxon>Phytoactinopolyspora</taxon>
    </lineage>
</organism>
<dbReference type="InterPro" id="IPR042213">
    <property type="entry name" value="NBD_C_sf"/>
</dbReference>
<dbReference type="Pfam" id="PF07005">
    <property type="entry name" value="SBD_N"/>
    <property type="match status" value="1"/>
</dbReference>
<dbReference type="EMBL" id="WLZY01000003">
    <property type="protein sequence ID" value="NDL57832.1"/>
    <property type="molecule type" value="Genomic_DNA"/>
</dbReference>
<evidence type="ECO:0000256" key="6">
    <source>
        <dbReference type="ARBA" id="ARBA00023277"/>
    </source>
</evidence>
<keyword evidence="5" id="KW-0067">ATP-binding</keyword>
<proteinExistence type="inferred from homology"/>
<comment type="caution">
    <text evidence="9">The sequence shown here is derived from an EMBL/GenBank/DDBJ whole genome shotgun (WGS) entry which is preliminary data.</text>
</comment>
<dbReference type="Gene3D" id="3.40.980.20">
    <property type="entry name" value="Four-carbon acid sugar kinase, nucleotide binding domain"/>
    <property type="match status" value="1"/>
</dbReference>
<evidence type="ECO:0000313" key="10">
    <source>
        <dbReference type="Proteomes" id="UP000460435"/>
    </source>
</evidence>
<evidence type="ECO:0000259" key="7">
    <source>
        <dbReference type="Pfam" id="PF07005"/>
    </source>
</evidence>
<keyword evidence="3" id="KW-0547">Nucleotide-binding</keyword>
<dbReference type="GO" id="GO:0016301">
    <property type="term" value="F:kinase activity"/>
    <property type="evidence" value="ECO:0007669"/>
    <property type="project" value="UniProtKB-KW"/>
</dbReference>
<keyword evidence="10" id="KW-1185">Reference proteome</keyword>
<keyword evidence="4 9" id="KW-0418">Kinase</keyword>
<dbReference type="RefSeq" id="WP_162450481.1">
    <property type="nucleotide sequence ID" value="NZ_WLZY01000003.1"/>
</dbReference>
<dbReference type="InterPro" id="IPR010737">
    <property type="entry name" value="4-carb_acid_sugar_kinase_N"/>
</dbReference>
<reference evidence="9 10" key="1">
    <citation type="submission" date="2019-11" db="EMBL/GenBank/DDBJ databases">
        <authorList>
            <person name="Li X.-J."/>
            <person name="Feng X.-M."/>
        </authorList>
    </citation>
    <scope>NUCLEOTIDE SEQUENCE [LARGE SCALE GENOMIC DNA]</scope>
    <source>
        <strain evidence="9 10">XMNu-373</strain>
    </source>
</reference>
<dbReference type="AlphaFoldDB" id="A0A7K3M4I7"/>
<keyword evidence="2" id="KW-0808">Transferase</keyword>
<feature type="domain" description="Four-carbon acid sugar kinase N-terminal" evidence="7">
    <location>
        <begin position="7"/>
        <end position="235"/>
    </location>
</feature>
<feature type="domain" description="Four-carbon acid sugar kinase nucleotide binding" evidence="8">
    <location>
        <begin position="256"/>
        <end position="416"/>
    </location>
</feature>
<sequence>MTGNAVLVIADDLTGANATAAGFARDGLRAVTVGADQGAGVVAEFASRFDVVVVSTDARHANPADAAARVTETVRAGWPVKLVSNRIDSTLRGNVGATTEATLKAVAAESGRRAVALCMPAHPQAHRQTVEGAQLLDGVRLEDTELARDPRSPVHQSGIAEVLRHQADLRVTHLPLSLVTGPADAMRQAVREQLAGGADVIVADALTTDHLDRVARAAATAGDADTVWVSVDSGPGSVALASALGITRHAEGAPVLAVSGSATRLTREQLAKLCDELPVSVVRTVPGPEGPDVVPDVDATAAALDVALSTAGPDDVVLLATVLDEADVVDLDPGAAERIPAALARVVRRSLERHTVDGVFSTGGDITAALFAELAAHGLDVQEELVPLAVAGTFVGGPWAGLPVVTKGGLVGDADTTVACVQHLRRAAEASRRHVRTAQSRVSITTPIRRTT</sequence>
<evidence type="ECO:0000259" key="8">
    <source>
        <dbReference type="Pfam" id="PF17042"/>
    </source>
</evidence>
<evidence type="ECO:0000313" key="9">
    <source>
        <dbReference type="EMBL" id="NDL57832.1"/>
    </source>
</evidence>
<evidence type="ECO:0000256" key="2">
    <source>
        <dbReference type="ARBA" id="ARBA00022679"/>
    </source>
</evidence>
<accession>A0A7K3M4I7</accession>
<dbReference type="Proteomes" id="UP000460435">
    <property type="component" value="Unassembled WGS sequence"/>
</dbReference>